<keyword evidence="1" id="KW-0472">Membrane</keyword>
<protein>
    <submittedName>
        <fullName evidence="2">Uncharacterized protein</fullName>
    </submittedName>
</protein>
<evidence type="ECO:0000313" key="2">
    <source>
        <dbReference type="EMBL" id="KAL2724586.1"/>
    </source>
</evidence>
<name>A0ABD2AVE8_VESMC</name>
<evidence type="ECO:0000313" key="3">
    <source>
        <dbReference type="Proteomes" id="UP001607303"/>
    </source>
</evidence>
<accession>A0ABD2AVE8</accession>
<comment type="caution">
    <text evidence="2">The sequence shown here is derived from an EMBL/GenBank/DDBJ whole genome shotgun (WGS) entry which is preliminary data.</text>
</comment>
<keyword evidence="3" id="KW-1185">Reference proteome</keyword>
<keyword evidence="1" id="KW-0812">Transmembrane</keyword>
<dbReference type="AlphaFoldDB" id="A0ABD2AVE8"/>
<dbReference type="EMBL" id="JAYRBN010000112">
    <property type="protein sequence ID" value="KAL2724586.1"/>
    <property type="molecule type" value="Genomic_DNA"/>
</dbReference>
<proteinExistence type="predicted"/>
<keyword evidence="1" id="KW-1133">Transmembrane helix</keyword>
<reference evidence="2 3" key="1">
    <citation type="journal article" date="2024" name="Ann. Entomol. Soc. Am.">
        <title>Genomic analyses of the southern and eastern yellowjacket wasps (Hymenoptera: Vespidae) reveal evolutionary signatures of social life.</title>
        <authorList>
            <person name="Catto M.A."/>
            <person name="Caine P.B."/>
            <person name="Orr S.E."/>
            <person name="Hunt B.G."/>
            <person name="Goodisman M.A.D."/>
        </authorList>
    </citation>
    <scope>NUCLEOTIDE SEQUENCE [LARGE SCALE GENOMIC DNA]</scope>
    <source>
        <strain evidence="2">232</strain>
        <tissue evidence="2">Head and thorax</tissue>
    </source>
</reference>
<evidence type="ECO:0000256" key="1">
    <source>
        <dbReference type="SAM" id="Phobius"/>
    </source>
</evidence>
<feature type="transmembrane region" description="Helical" evidence="1">
    <location>
        <begin position="33"/>
        <end position="61"/>
    </location>
</feature>
<dbReference type="Proteomes" id="UP001607303">
    <property type="component" value="Unassembled WGS sequence"/>
</dbReference>
<sequence>MLLKMVIVSTPSDKMCIVHRATRWKLFRSSRLWIVRPAAAAVAVTVAFAVAVAVAVVATVLSS</sequence>
<organism evidence="2 3">
    <name type="scientific">Vespula maculifrons</name>
    <name type="common">Eastern yellow jacket</name>
    <name type="synonym">Wasp</name>
    <dbReference type="NCBI Taxonomy" id="7453"/>
    <lineage>
        <taxon>Eukaryota</taxon>
        <taxon>Metazoa</taxon>
        <taxon>Ecdysozoa</taxon>
        <taxon>Arthropoda</taxon>
        <taxon>Hexapoda</taxon>
        <taxon>Insecta</taxon>
        <taxon>Pterygota</taxon>
        <taxon>Neoptera</taxon>
        <taxon>Endopterygota</taxon>
        <taxon>Hymenoptera</taxon>
        <taxon>Apocrita</taxon>
        <taxon>Aculeata</taxon>
        <taxon>Vespoidea</taxon>
        <taxon>Vespidae</taxon>
        <taxon>Vespinae</taxon>
        <taxon>Vespula</taxon>
    </lineage>
</organism>
<gene>
    <name evidence="2" type="ORF">V1477_018447</name>
</gene>